<dbReference type="GO" id="GO:0005783">
    <property type="term" value="C:endoplasmic reticulum"/>
    <property type="evidence" value="ECO:0007669"/>
    <property type="project" value="UniProtKB-SubCell"/>
</dbReference>
<dbReference type="GO" id="GO:0008312">
    <property type="term" value="F:7S RNA binding"/>
    <property type="evidence" value="ECO:0007669"/>
    <property type="project" value="InterPro"/>
</dbReference>
<keyword evidence="6" id="KW-0256">Endoplasmic reticulum</keyword>
<evidence type="ECO:0000256" key="6">
    <source>
        <dbReference type="ARBA" id="ARBA00022824"/>
    </source>
</evidence>
<accession>A0A0R3RG26</accession>
<reference evidence="15" key="1">
    <citation type="submission" date="2017-02" db="UniProtKB">
        <authorList>
            <consortium name="WormBaseParasite"/>
        </authorList>
    </citation>
    <scope>IDENTIFICATION</scope>
</reference>
<evidence type="ECO:0000256" key="11">
    <source>
        <dbReference type="ARBA" id="ARBA00029498"/>
    </source>
</evidence>
<dbReference type="PIRSF" id="PIRSF038995">
    <property type="entry name" value="SRP68"/>
    <property type="match status" value="1"/>
</dbReference>
<feature type="compositionally biased region" description="Basic and acidic residues" evidence="13">
    <location>
        <begin position="579"/>
        <end position="604"/>
    </location>
</feature>
<feature type="region of interest" description="Disordered" evidence="13">
    <location>
        <begin position="576"/>
        <end position="620"/>
    </location>
</feature>
<dbReference type="InterPro" id="IPR011990">
    <property type="entry name" value="TPR-like_helical_dom_sf"/>
</dbReference>
<keyword evidence="9" id="KW-0539">Nucleus</keyword>
<comment type="similarity">
    <text evidence="4 12">Belongs to the SRP68 family.</text>
</comment>
<keyword evidence="7 12" id="KW-0694">RNA-binding</keyword>
<evidence type="ECO:0000256" key="8">
    <source>
        <dbReference type="ARBA" id="ARBA00023135"/>
    </source>
</evidence>
<dbReference type="InterPro" id="IPR038253">
    <property type="entry name" value="SRP68_N_sf"/>
</dbReference>
<evidence type="ECO:0000256" key="13">
    <source>
        <dbReference type="SAM" id="MobiDB-lite"/>
    </source>
</evidence>
<evidence type="ECO:0000256" key="1">
    <source>
        <dbReference type="ARBA" id="ARBA00004240"/>
    </source>
</evidence>
<evidence type="ECO:0000256" key="5">
    <source>
        <dbReference type="ARBA" id="ARBA00022490"/>
    </source>
</evidence>
<dbReference type="CDD" id="cd15481">
    <property type="entry name" value="SRP68-RBD"/>
    <property type="match status" value="1"/>
</dbReference>
<dbReference type="GO" id="GO:0005829">
    <property type="term" value="C:cytosol"/>
    <property type="evidence" value="ECO:0007669"/>
    <property type="project" value="UniProtKB-ARBA"/>
</dbReference>
<protein>
    <recommendedName>
        <fullName evidence="11 12">Signal recognition particle subunit SRP68</fullName>
        <shortName evidence="12">SRP68</shortName>
    </recommendedName>
</protein>
<dbReference type="PANTHER" id="PTHR12860">
    <property type="entry name" value="SIGNAL RECOGNITION PARTICLE 68 KDA PROTEIN"/>
    <property type="match status" value="1"/>
</dbReference>
<dbReference type="STRING" id="1147741.A0A0R3RG26"/>
<dbReference type="GO" id="GO:0005730">
    <property type="term" value="C:nucleolus"/>
    <property type="evidence" value="ECO:0007669"/>
    <property type="project" value="UniProtKB-SubCell"/>
</dbReference>
<evidence type="ECO:0000256" key="7">
    <source>
        <dbReference type="ARBA" id="ARBA00022884"/>
    </source>
</evidence>
<dbReference type="GO" id="GO:0005047">
    <property type="term" value="F:signal recognition particle binding"/>
    <property type="evidence" value="ECO:0007669"/>
    <property type="project" value="InterPro"/>
</dbReference>
<proteinExistence type="inferred from homology"/>
<evidence type="ECO:0000256" key="10">
    <source>
        <dbReference type="ARBA" id="ARBA00023274"/>
    </source>
</evidence>
<dbReference type="Pfam" id="PF16969">
    <property type="entry name" value="SRP68"/>
    <property type="match status" value="1"/>
</dbReference>
<evidence type="ECO:0000256" key="3">
    <source>
        <dbReference type="ARBA" id="ARBA00004604"/>
    </source>
</evidence>
<evidence type="ECO:0000313" key="15">
    <source>
        <dbReference type="WBParaSite" id="EEL_0000034001-mRNA-1"/>
    </source>
</evidence>
<keyword evidence="5 12" id="KW-0963">Cytoplasm</keyword>
<keyword evidence="10 12" id="KW-0687">Ribonucleoprotein</keyword>
<dbReference type="GO" id="GO:0006614">
    <property type="term" value="P:SRP-dependent cotranslational protein targeting to membrane"/>
    <property type="evidence" value="ECO:0007669"/>
    <property type="project" value="InterPro"/>
</dbReference>
<dbReference type="WBParaSite" id="EEL_0000034001-mRNA-1">
    <property type="protein sequence ID" value="EEL_0000034001-mRNA-1"/>
    <property type="gene ID" value="EEL_0000034001"/>
</dbReference>
<evidence type="ECO:0000256" key="9">
    <source>
        <dbReference type="ARBA" id="ARBA00023242"/>
    </source>
</evidence>
<dbReference type="PANTHER" id="PTHR12860:SF0">
    <property type="entry name" value="SIGNAL RECOGNITION PARTICLE SUBUNIT SRP68"/>
    <property type="match status" value="1"/>
</dbReference>
<dbReference type="AlphaFoldDB" id="A0A0R3RG26"/>
<comment type="subcellular location">
    <subcellularLocation>
        <location evidence="2 12">Cytoplasm</location>
    </subcellularLocation>
    <subcellularLocation>
        <location evidence="1">Endoplasmic reticulum</location>
    </subcellularLocation>
    <subcellularLocation>
        <location evidence="3">Nucleus</location>
        <location evidence="3">Nucleolus</location>
    </subcellularLocation>
</comment>
<evidence type="ECO:0000256" key="4">
    <source>
        <dbReference type="ARBA" id="ARBA00009352"/>
    </source>
</evidence>
<dbReference type="Gene3D" id="1.10.3450.40">
    <property type="entry name" value="Signal recognition particle, SRP68 subunit, RNA-binding domain"/>
    <property type="match status" value="1"/>
</dbReference>
<dbReference type="Proteomes" id="UP000050640">
    <property type="component" value="Unplaced"/>
</dbReference>
<dbReference type="GO" id="GO:0030942">
    <property type="term" value="F:endoplasmic reticulum signal peptide binding"/>
    <property type="evidence" value="ECO:0007669"/>
    <property type="project" value="InterPro"/>
</dbReference>
<comment type="function">
    <text evidence="12">Component of the signal recognition particle (SRP) complex, a ribonucleoprotein complex that mediates the cotranslational targeting of secretory and membrane proteins to the endoplasmic reticulum (ER). The SRP complex interacts with the signal sequence in nascent secretory and membrane proteins and directs them to the membrane of the ER.</text>
</comment>
<dbReference type="InterPro" id="IPR034652">
    <property type="entry name" value="SRP68-RBD"/>
</dbReference>
<dbReference type="InterPro" id="IPR026258">
    <property type="entry name" value="SRP68"/>
</dbReference>
<name>A0A0R3RG26_9BILA</name>
<evidence type="ECO:0000256" key="2">
    <source>
        <dbReference type="ARBA" id="ARBA00004496"/>
    </source>
</evidence>
<keyword evidence="8 12" id="KW-0733">Signal recognition particle</keyword>
<organism evidence="14 15">
    <name type="scientific">Elaeophora elaphi</name>
    <dbReference type="NCBI Taxonomy" id="1147741"/>
    <lineage>
        <taxon>Eukaryota</taxon>
        <taxon>Metazoa</taxon>
        <taxon>Ecdysozoa</taxon>
        <taxon>Nematoda</taxon>
        <taxon>Chromadorea</taxon>
        <taxon>Rhabditida</taxon>
        <taxon>Spirurina</taxon>
        <taxon>Spiruromorpha</taxon>
        <taxon>Filarioidea</taxon>
        <taxon>Onchocercidae</taxon>
        <taxon>Elaeophora</taxon>
    </lineage>
</organism>
<evidence type="ECO:0000313" key="14">
    <source>
        <dbReference type="Proteomes" id="UP000050640"/>
    </source>
</evidence>
<sequence length="620" mass="71736">MVTNDQQKDGVVLASFATLSILQLVKDAQQRHGLRHGDYQRYRGYCARRVRRIRKSLGFTHTHKGVSKHAAKFIPRKLAFDVVTEERFLQIAVFDAERNWSYAIQLKHEAGEDAHSRKRFHMIGKLRRAVKHASNLESIIKSCERVDAVTRLESQAYNSWMHGCLRFELKEWKGALECFRTAKKIYEKLATVVKLPDLVELYKLRCREIQPQMRYCEFNCGDDASCDAAMSEMINMRLQLIEEEGVLQEDFDKLIAELRTKAVVHYVRDIEWGNEKVAVTNDNVKNLLQALEQFDHELAQTTIHEDKMTLYEQLLSRIRDVIQTLSEEQKKLVDSGTHFDVTQSPNRLTIIYLEFMRLKRTIERYVMIIAHTKTQAEKKIKPQDLIRLCDTVIENSCEILELPGVATNKDLEIAYKAKAEYYRALRCFCLAEAHAALAKWNEANVLYDRAVERISNTSLLLKNAEENSFIVEKEDDLKNLHEQITASKFATQANRLIEAAGGNKCDAKQEIFDNRPLVDTLNEFRKIKPKDLHKSEQSIRVISVPPSFIPMPNKPMFFDLALNHVKMPDLESKITSYAADKRETSQRNERTEKGAKSKQDEEKANQQGIGGLVKGWFWRK</sequence>
<dbReference type="SUPFAM" id="SSF48452">
    <property type="entry name" value="TPR-like"/>
    <property type="match status" value="1"/>
</dbReference>
<keyword evidence="14" id="KW-1185">Reference proteome</keyword>
<dbReference type="GO" id="GO:0005786">
    <property type="term" value="C:signal recognition particle, endoplasmic reticulum targeting"/>
    <property type="evidence" value="ECO:0007669"/>
    <property type="project" value="UniProtKB-KW"/>
</dbReference>
<dbReference type="FunFam" id="1.10.3450.40:FF:000001">
    <property type="entry name" value="Signal recognition particle subunit SRP68"/>
    <property type="match status" value="1"/>
</dbReference>
<evidence type="ECO:0000256" key="12">
    <source>
        <dbReference type="PIRNR" id="PIRNR038995"/>
    </source>
</evidence>